<feature type="transmembrane region" description="Helical" evidence="1">
    <location>
        <begin position="121"/>
        <end position="148"/>
    </location>
</feature>
<reference evidence="2 3" key="1">
    <citation type="submission" date="2022-04" db="EMBL/GenBank/DDBJ databases">
        <title>Diverse halophilic archaea isolated from saline environments.</title>
        <authorList>
            <person name="Cui H.-L."/>
        </authorList>
    </citation>
    <scope>NUCLEOTIDE SEQUENCE [LARGE SCALE GENOMIC DNA]</scope>
    <source>
        <strain evidence="2 3">XZYJT49</strain>
    </source>
</reference>
<feature type="transmembrane region" description="Helical" evidence="1">
    <location>
        <begin position="24"/>
        <end position="45"/>
    </location>
</feature>
<keyword evidence="1" id="KW-0472">Membrane</keyword>
<accession>A0A8U0HWH9</accession>
<dbReference type="GeneID" id="72184377"/>
<dbReference type="KEGG" id="halx:M0R89_04220"/>
<evidence type="ECO:0000313" key="3">
    <source>
        <dbReference type="Proteomes" id="UP000830729"/>
    </source>
</evidence>
<organism evidence="2 3">
    <name type="scientific">Halorussus limi</name>
    <dbReference type="NCBI Taxonomy" id="2938695"/>
    <lineage>
        <taxon>Archaea</taxon>
        <taxon>Methanobacteriati</taxon>
        <taxon>Methanobacteriota</taxon>
        <taxon>Stenosarchaea group</taxon>
        <taxon>Halobacteria</taxon>
        <taxon>Halobacteriales</taxon>
        <taxon>Haladaptataceae</taxon>
        <taxon>Halorussus</taxon>
    </lineage>
</organism>
<dbReference type="EMBL" id="CP096659">
    <property type="protein sequence ID" value="UPV75277.1"/>
    <property type="molecule type" value="Genomic_DNA"/>
</dbReference>
<sequence>MSESSPEATQRPIRGCQLFRSRGVAAHTAAFVVGAALWFAAYLAVVSVAGWTDLVAADGATAGRARLFAGAAAGIVTGLYFAFAYTRALGSPMLNLLFPWVFTVLAPARVYALFAGSPDPLFASGTVVVAAALAAPGGAALLAVIAWYRYRFGSMANGKSWEDDHFPPGFRLAEASSGGGVDWENADYGLRSHEGSFVGTGYKHGFVVTALVVATVAVLFAVERLLGSSPAVAVLLDSPWVLVFGIGLGYVAWLNRRWRSRAGV</sequence>
<dbReference type="RefSeq" id="WP_248651320.1">
    <property type="nucleotide sequence ID" value="NZ_CP096659.1"/>
</dbReference>
<feature type="transmembrane region" description="Helical" evidence="1">
    <location>
        <begin position="232"/>
        <end position="253"/>
    </location>
</feature>
<evidence type="ECO:0000313" key="2">
    <source>
        <dbReference type="EMBL" id="UPV75277.1"/>
    </source>
</evidence>
<keyword evidence="3" id="KW-1185">Reference proteome</keyword>
<feature type="transmembrane region" description="Helical" evidence="1">
    <location>
        <begin position="97"/>
        <end position="115"/>
    </location>
</feature>
<dbReference type="Proteomes" id="UP000830729">
    <property type="component" value="Chromosome"/>
</dbReference>
<proteinExistence type="predicted"/>
<keyword evidence="1" id="KW-0812">Transmembrane</keyword>
<feature type="transmembrane region" description="Helical" evidence="1">
    <location>
        <begin position="65"/>
        <end position="85"/>
    </location>
</feature>
<feature type="transmembrane region" description="Helical" evidence="1">
    <location>
        <begin position="206"/>
        <end position="226"/>
    </location>
</feature>
<gene>
    <name evidence="2" type="ORF">M0R89_04220</name>
</gene>
<dbReference type="AlphaFoldDB" id="A0A8U0HWH9"/>
<evidence type="ECO:0000256" key="1">
    <source>
        <dbReference type="SAM" id="Phobius"/>
    </source>
</evidence>
<protein>
    <submittedName>
        <fullName evidence="2">Uncharacterized protein</fullName>
    </submittedName>
</protein>
<keyword evidence="1" id="KW-1133">Transmembrane helix</keyword>
<name>A0A8U0HWH9_9EURY</name>